<name>A0A6A6ZBZ5_9PLEO</name>
<reference evidence="1" key="1">
    <citation type="journal article" date="2020" name="Stud. Mycol.">
        <title>101 Dothideomycetes genomes: a test case for predicting lifestyles and emergence of pathogens.</title>
        <authorList>
            <person name="Haridas S."/>
            <person name="Albert R."/>
            <person name="Binder M."/>
            <person name="Bloem J."/>
            <person name="Labutti K."/>
            <person name="Salamov A."/>
            <person name="Andreopoulos B."/>
            <person name="Baker S."/>
            <person name="Barry K."/>
            <person name="Bills G."/>
            <person name="Bluhm B."/>
            <person name="Cannon C."/>
            <person name="Castanera R."/>
            <person name="Culley D."/>
            <person name="Daum C."/>
            <person name="Ezra D."/>
            <person name="Gonzalez J."/>
            <person name="Henrissat B."/>
            <person name="Kuo A."/>
            <person name="Liang C."/>
            <person name="Lipzen A."/>
            <person name="Lutzoni F."/>
            <person name="Magnuson J."/>
            <person name="Mondo S."/>
            <person name="Nolan M."/>
            <person name="Ohm R."/>
            <person name="Pangilinan J."/>
            <person name="Park H.-J."/>
            <person name="Ramirez L."/>
            <person name="Alfaro M."/>
            <person name="Sun H."/>
            <person name="Tritt A."/>
            <person name="Yoshinaga Y."/>
            <person name="Zwiers L.-H."/>
            <person name="Turgeon B."/>
            <person name="Goodwin S."/>
            <person name="Spatafora J."/>
            <person name="Crous P."/>
            <person name="Grigoriev I."/>
        </authorList>
    </citation>
    <scope>NUCLEOTIDE SEQUENCE</scope>
    <source>
        <strain evidence="1">CBS 113818</strain>
    </source>
</reference>
<keyword evidence="2" id="KW-1185">Reference proteome</keyword>
<sequence>MPVYDRLKSCVVISHGDLWMHRFSNRVRMWIRLPVAGRTVLREQVFLVTPSIRVGNPHVCEVISDLGQWVVSGYHHSDQQTSGFYRSKFT</sequence>
<organism evidence="1 2">
    <name type="scientific">Ophiobolus disseminans</name>
    <dbReference type="NCBI Taxonomy" id="1469910"/>
    <lineage>
        <taxon>Eukaryota</taxon>
        <taxon>Fungi</taxon>
        <taxon>Dikarya</taxon>
        <taxon>Ascomycota</taxon>
        <taxon>Pezizomycotina</taxon>
        <taxon>Dothideomycetes</taxon>
        <taxon>Pleosporomycetidae</taxon>
        <taxon>Pleosporales</taxon>
        <taxon>Pleosporineae</taxon>
        <taxon>Phaeosphaeriaceae</taxon>
        <taxon>Ophiobolus</taxon>
    </lineage>
</organism>
<dbReference type="EMBL" id="MU006250">
    <property type="protein sequence ID" value="KAF2818641.1"/>
    <property type="molecule type" value="Genomic_DNA"/>
</dbReference>
<proteinExistence type="predicted"/>
<dbReference type="AlphaFoldDB" id="A0A6A6ZBZ5"/>
<protein>
    <submittedName>
        <fullName evidence="1">Uncharacterized protein</fullName>
    </submittedName>
</protein>
<evidence type="ECO:0000313" key="1">
    <source>
        <dbReference type="EMBL" id="KAF2818641.1"/>
    </source>
</evidence>
<gene>
    <name evidence="1" type="ORF">CC86DRAFT_154950</name>
</gene>
<dbReference type="Proteomes" id="UP000799424">
    <property type="component" value="Unassembled WGS sequence"/>
</dbReference>
<accession>A0A6A6ZBZ5</accession>
<evidence type="ECO:0000313" key="2">
    <source>
        <dbReference type="Proteomes" id="UP000799424"/>
    </source>
</evidence>